<organism evidence="1 2">
    <name type="scientific">Scortum barcoo</name>
    <name type="common">barcoo grunter</name>
    <dbReference type="NCBI Taxonomy" id="214431"/>
    <lineage>
        <taxon>Eukaryota</taxon>
        <taxon>Metazoa</taxon>
        <taxon>Chordata</taxon>
        <taxon>Craniata</taxon>
        <taxon>Vertebrata</taxon>
        <taxon>Euteleostomi</taxon>
        <taxon>Actinopterygii</taxon>
        <taxon>Neopterygii</taxon>
        <taxon>Teleostei</taxon>
        <taxon>Neoteleostei</taxon>
        <taxon>Acanthomorphata</taxon>
        <taxon>Eupercaria</taxon>
        <taxon>Centrarchiformes</taxon>
        <taxon>Terapontoidei</taxon>
        <taxon>Terapontidae</taxon>
        <taxon>Scortum</taxon>
    </lineage>
</organism>
<dbReference type="EMBL" id="CM041532">
    <property type="protein sequence ID" value="KAI3375999.1"/>
    <property type="molecule type" value="Genomic_DNA"/>
</dbReference>
<dbReference type="Proteomes" id="UP000831701">
    <property type="component" value="Chromosome 2"/>
</dbReference>
<keyword evidence="2" id="KW-1185">Reference proteome</keyword>
<accession>A0ACB8X8C5</accession>
<protein>
    <submittedName>
        <fullName evidence="1">Uncharacterized protein</fullName>
    </submittedName>
</protein>
<sequence>MAKIVIKNVDFHCKQNNAEHRTIEITTKYLIVRRGQPFLLTLEMMEPFQDCDLLSLTVETGSAPSEVLGTRCEFGNPSPMYSSNVKAIWKYSIDRRANLQRGIVTLSVTPPANAPVGKYLLSASTLRGKTPLGTLVVLFNPWCPDDWVYLPDERERQEYVMNEDGLIYRGTSIYIQPMDWVFGQFEEDMVDICLMLLDVNPKHLRDPAGDVSARCNPIYVGRVVSAMINCNDDRGVLMGRWHDDYNDGVRPTSWTGSISILRRWYQQNCQPVKYGQCWVFAGVMCTVMRFLGIPCRVVTNFKSAHDTNNNLTIEEYYDEHGLRTKESTDSIWNFHVWVEGWMKRPDLNKGTSYDGWQVLDATPQEKSKGVFCCGPAPVSAILQGEVNLKYDVPFVLSEVNADVVQWMVSANGVKRKMHSDTMTVGQNISTKAVGNNMRNDITNTYKYREGSSEERASFNHALNKMKLGDDKEGDDKKGKVVMKFEEESKMQDGQDIKLRLKLSNKHRTNKTKLILVNAQTMRYNGRPMNTILTTTQEKMLPSGQDVILPIEIPFLSYSKFMVGCDSMKVSVVAIDKQQEDEIYHTEIDIALEDPPISIKVLSEARPVPFNDHRGGIYKPSQRDAEILLSDHHWMWPFRIRLHCEVNKNVGELKPHAPLKLQVTTIPYRAGLKTLVADFDCSAFRNIKGRCIVDIKP</sequence>
<reference evidence="1" key="1">
    <citation type="submission" date="2022-04" db="EMBL/GenBank/DDBJ databases">
        <title>Jade perch genome.</title>
        <authorList>
            <person name="Chao B."/>
        </authorList>
    </citation>
    <scope>NUCLEOTIDE SEQUENCE</scope>
    <source>
        <strain evidence="1">CB-2022</strain>
    </source>
</reference>
<evidence type="ECO:0000313" key="1">
    <source>
        <dbReference type="EMBL" id="KAI3375999.1"/>
    </source>
</evidence>
<evidence type="ECO:0000313" key="2">
    <source>
        <dbReference type="Proteomes" id="UP000831701"/>
    </source>
</evidence>
<comment type="caution">
    <text evidence="1">The sequence shown here is derived from an EMBL/GenBank/DDBJ whole genome shotgun (WGS) entry which is preliminary data.</text>
</comment>
<proteinExistence type="predicted"/>
<name>A0ACB8X8C5_9TELE</name>
<gene>
    <name evidence="1" type="ORF">L3Q82_016528</name>
</gene>